<sequence length="167" mass="18487">MTEFLGKLFDRVYTEKDFGINVAIFVAGLAGMSCYLILHDYVLTLFAFIIPFPIVKIIAGGWHQRLLAQKGKAASRQQLAALYDSLTDSEKNVVQHFVAFGGAVMTWGQMNRLDDPQTGVESLVRKGLLGTSVSVDGMHETFELDLTLFAFAYRWRASQNTDSAAEG</sequence>
<dbReference type="AlphaFoldDB" id="A0A2T1MZM9"/>
<organism evidence="1 2">
    <name type="scientific">Escherichia coli</name>
    <dbReference type="NCBI Taxonomy" id="562"/>
    <lineage>
        <taxon>Bacteria</taxon>
        <taxon>Pseudomonadati</taxon>
        <taxon>Pseudomonadota</taxon>
        <taxon>Gammaproteobacteria</taxon>
        <taxon>Enterobacterales</taxon>
        <taxon>Enterobacteriaceae</taxon>
        <taxon>Escherichia</taxon>
    </lineage>
</organism>
<gene>
    <name evidence="1" type="ORF">BANRA_00440</name>
</gene>
<dbReference type="Proteomes" id="UP000281521">
    <property type="component" value="Unassembled WGS sequence"/>
</dbReference>
<evidence type="ECO:0000313" key="2">
    <source>
        <dbReference type="Proteomes" id="UP000281521"/>
    </source>
</evidence>
<protein>
    <submittedName>
        <fullName evidence="1">Uncharacterized protein</fullName>
    </submittedName>
</protein>
<dbReference type="RefSeq" id="WP_001378643.1">
    <property type="nucleotide sequence ID" value="NZ_BLCZ01000002.1"/>
</dbReference>
<proteinExistence type="predicted"/>
<name>A0A2T1MZM9_ECOLX</name>
<evidence type="ECO:0000313" key="1">
    <source>
        <dbReference type="EMBL" id="VCY81813.1"/>
    </source>
</evidence>
<accession>A0A2T1MZM9</accession>
<dbReference type="PROSITE" id="PS51257">
    <property type="entry name" value="PROKAR_LIPOPROTEIN"/>
    <property type="match status" value="1"/>
</dbReference>
<dbReference type="EMBL" id="UWXJ01000001">
    <property type="protein sequence ID" value="VCY81813.1"/>
    <property type="molecule type" value="Genomic_DNA"/>
</dbReference>
<reference evidence="1 2" key="1">
    <citation type="submission" date="2018-10" db="EMBL/GenBank/DDBJ databases">
        <authorList>
            <person name="Noll B N."/>
        </authorList>
    </citation>
    <scope>NUCLEOTIDE SEQUENCE [LARGE SCALE GENOMIC DNA]</scope>
    <source>
        <strain evidence="1">Ecoli022</strain>
    </source>
</reference>